<evidence type="ECO:0000313" key="2">
    <source>
        <dbReference type="EMBL" id="ONK81111.1"/>
    </source>
</evidence>
<dbReference type="InterPro" id="IPR045136">
    <property type="entry name" value="Iah1-like"/>
</dbReference>
<dbReference type="PANTHER" id="PTHR14209">
    <property type="entry name" value="ISOAMYL ACETATE-HYDROLYZING ESTERASE 1"/>
    <property type="match status" value="1"/>
</dbReference>
<dbReference type="AlphaFoldDB" id="A0A5P1FW66"/>
<gene>
    <name evidence="2" type="ORF">A4U43_C01F25430</name>
</gene>
<dbReference type="PANTHER" id="PTHR14209:SF19">
    <property type="entry name" value="ISOAMYL ACETATE-HYDROLYZING ESTERASE 1 HOMOLOG"/>
    <property type="match status" value="1"/>
</dbReference>
<dbReference type="EMBL" id="CM007381">
    <property type="protein sequence ID" value="ONK81111.1"/>
    <property type="molecule type" value="Genomic_DNA"/>
</dbReference>
<proteinExistence type="inferred from homology"/>
<dbReference type="SUPFAM" id="SSF52266">
    <property type="entry name" value="SGNH hydrolase"/>
    <property type="match status" value="1"/>
</dbReference>
<dbReference type="Proteomes" id="UP000243459">
    <property type="component" value="Chromosome 1"/>
</dbReference>
<accession>A0A5P1FW66</accession>
<protein>
    <recommendedName>
        <fullName evidence="4">SGNH hydrolase-type esterase domain-containing protein</fullName>
    </recommendedName>
</protein>
<comment type="similarity">
    <text evidence="1">Belongs to the 'GDSL' lipolytic enzyme family.</text>
</comment>
<organism evidence="2 3">
    <name type="scientific">Asparagus officinalis</name>
    <name type="common">Garden asparagus</name>
    <dbReference type="NCBI Taxonomy" id="4686"/>
    <lineage>
        <taxon>Eukaryota</taxon>
        <taxon>Viridiplantae</taxon>
        <taxon>Streptophyta</taxon>
        <taxon>Embryophyta</taxon>
        <taxon>Tracheophyta</taxon>
        <taxon>Spermatophyta</taxon>
        <taxon>Magnoliopsida</taxon>
        <taxon>Liliopsida</taxon>
        <taxon>Asparagales</taxon>
        <taxon>Asparagaceae</taxon>
        <taxon>Asparagoideae</taxon>
        <taxon>Asparagus</taxon>
    </lineage>
</organism>
<dbReference type="Gramene" id="ONK81111">
    <property type="protein sequence ID" value="ONK81111"/>
    <property type="gene ID" value="A4U43_C01F25430"/>
</dbReference>
<sequence>MWAPPKAARGGGDRLLRANDACIADRCGGFQSVPLDEYRQNLKAICSSLKERWPDTAVILITPPPIDEEGRLKNPYVEDNSGLPDRTNESAGAYARACGEVAKESGIQVIDIWSKMQQYLGWEKSFLRDGLHFTDGGNRLLFEEVVNSLRKEGLSLQSLPIDQPLLYDINRANPLETFKK</sequence>
<reference evidence="3" key="1">
    <citation type="journal article" date="2017" name="Nat. Commun.">
        <title>The asparagus genome sheds light on the origin and evolution of a young Y chromosome.</title>
        <authorList>
            <person name="Harkess A."/>
            <person name="Zhou J."/>
            <person name="Xu C."/>
            <person name="Bowers J.E."/>
            <person name="Van der Hulst R."/>
            <person name="Ayyampalayam S."/>
            <person name="Mercati F."/>
            <person name="Riccardi P."/>
            <person name="McKain M.R."/>
            <person name="Kakrana A."/>
            <person name="Tang H."/>
            <person name="Ray J."/>
            <person name="Groenendijk J."/>
            <person name="Arikit S."/>
            <person name="Mathioni S.M."/>
            <person name="Nakano M."/>
            <person name="Shan H."/>
            <person name="Telgmann-Rauber A."/>
            <person name="Kanno A."/>
            <person name="Yue Z."/>
            <person name="Chen H."/>
            <person name="Li W."/>
            <person name="Chen Y."/>
            <person name="Xu X."/>
            <person name="Zhang Y."/>
            <person name="Luo S."/>
            <person name="Chen H."/>
            <person name="Gao J."/>
            <person name="Mao Z."/>
            <person name="Pires J.C."/>
            <person name="Luo M."/>
            <person name="Kudrna D."/>
            <person name="Wing R.A."/>
            <person name="Meyers B.C."/>
            <person name="Yi K."/>
            <person name="Kong H."/>
            <person name="Lavrijsen P."/>
            <person name="Sunseri F."/>
            <person name="Falavigna A."/>
            <person name="Ye Y."/>
            <person name="Leebens-Mack J.H."/>
            <person name="Chen G."/>
        </authorList>
    </citation>
    <scope>NUCLEOTIDE SEQUENCE [LARGE SCALE GENOMIC DNA]</scope>
    <source>
        <strain evidence="3">cv. DH0086</strain>
    </source>
</reference>
<dbReference type="Pfam" id="PF00657">
    <property type="entry name" value="Lipase_GDSL"/>
    <property type="match status" value="1"/>
</dbReference>
<dbReference type="GO" id="GO:0016788">
    <property type="term" value="F:hydrolase activity, acting on ester bonds"/>
    <property type="evidence" value="ECO:0007669"/>
    <property type="project" value="InterPro"/>
</dbReference>
<dbReference type="OMA" id="RANDACI"/>
<dbReference type="InterPro" id="IPR001087">
    <property type="entry name" value="GDSL"/>
</dbReference>
<evidence type="ECO:0000256" key="1">
    <source>
        <dbReference type="ARBA" id="ARBA00008668"/>
    </source>
</evidence>
<evidence type="ECO:0000313" key="3">
    <source>
        <dbReference type="Proteomes" id="UP000243459"/>
    </source>
</evidence>
<keyword evidence="3" id="KW-1185">Reference proteome</keyword>
<dbReference type="Gene3D" id="3.40.50.1110">
    <property type="entry name" value="SGNH hydrolase"/>
    <property type="match status" value="1"/>
</dbReference>
<evidence type="ECO:0008006" key="4">
    <source>
        <dbReference type="Google" id="ProtNLM"/>
    </source>
</evidence>
<name>A0A5P1FW66_ASPOF</name>
<dbReference type="InterPro" id="IPR036514">
    <property type="entry name" value="SGNH_hydro_sf"/>
</dbReference>